<accession>A0ABR1YI16</accession>
<keyword evidence="3" id="KW-1185">Reference proteome</keyword>
<proteinExistence type="predicted"/>
<gene>
    <name evidence="2" type="ORF">HDK90DRAFT_467940</name>
</gene>
<evidence type="ECO:0000313" key="2">
    <source>
        <dbReference type="EMBL" id="KAK8230568.1"/>
    </source>
</evidence>
<reference evidence="2 3" key="1">
    <citation type="submission" date="2024-04" db="EMBL/GenBank/DDBJ databases">
        <title>Phyllosticta paracitricarpa is synonymous to the EU quarantine fungus P. citricarpa based on phylogenomic analyses.</title>
        <authorList>
            <consortium name="Lawrence Berkeley National Laboratory"/>
            <person name="Van Ingen-Buijs V.A."/>
            <person name="Van Westerhoven A.C."/>
            <person name="Haridas S."/>
            <person name="Skiadas P."/>
            <person name="Martin F."/>
            <person name="Groenewald J.Z."/>
            <person name="Crous P.W."/>
            <person name="Seidl M.F."/>
        </authorList>
    </citation>
    <scope>NUCLEOTIDE SEQUENCE [LARGE SCALE GENOMIC DNA]</scope>
    <source>
        <strain evidence="2 3">CBS 123374</strain>
    </source>
</reference>
<evidence type="ECO:0000256" key="1">
    <source>
        <dbReference type="SAM" id="MobiDB-lite"/>
    </source>
</evidence>
<name>A0ABR1YI16_9PEZI</name>
<organism evidence="2 3">
    <name type="scientific">Phyllosticta capitalensis</name>
    <dbReference type="NCBI Taxonomy" id="121624"/>
    <lineage>
        <taxon>Eukaryota</taxon>
        <taxon>Fungi</taxon>
        <taxon>Dikarya</taxon>
        <taxon>Ascomycota</taxon>
        <taxon>Pezizomycotina</taxon>
        <taxon>Dothideomycetes</taxon>
        <taxon>Dothideomycetes incertae sedis</taxon>
        <taxon>Botryosphaeriales</taxon>
        <taxon>Phyllostictaceae</taxon>
        <taxon>Phyllosticta</taxon>
    </lineage>
</organism>
<dbReference type="EMBL" id="JBBWRZ010000008">
    <property type="protein sequence ID" value="KAK8230568.1"/>
    <property type="molecule type" value="Genomic_DNA"/>
</dbReference>
<dbReference type="Proteomes" id="UP001492380">
    <property type="component" value="Unassembled WGS sequence"/>
</dbReference>
<comment type="caution">
    <text evidence="2">The sequence shown here is derived from an EMBL/GenBank/DDBJ whole genome shotgun (WGS) entry which is preliminary data.</text>
</comment>
<evidence type="ECO:0000313" key="3">
    <source>
        <dbReference type="Proteomes" id="UP001492380"/>
    </source>
</evidence>
<protein>
    <submittedName>
        <fullName evidence="2">Uncharacterized protein</fullName>
    </submittedName>
</protein>
<sequence>MAAAAAAAVDPLVGAGAVGWSVVAATIARFGICKRGGDDGGCVGVMDYSRQPDARLTNVDETDGCIRMVVVVMARKQPVLATAARRTHQPETNVPKAEASEKAVNRWVWVVAHMISEVLGIATEDLGIDIGNGNGTEDLGIGTEDLGRCRGQEPQGAVDSADRCIQQHLTTQGQKSARLRTVYKRAATPSASMSSKYISATPNSSSEQVRRAKRDKQAPQQRFPSFASPWRACRRRRAREPMAISHGTLSYIMQCDQTMRLALWPPRQVGRLFGGVAAAVDSAATCRRAE</sequence>
<feature type="compositionally biased region" description="Polar residues" evidence="1">
    <location>
        <begin position="193"/>
        <end position="207"/>
    </location>
</feature>
<feature type="region of interest" description="Disordered" evidence="1">
    <location>
        <begin position="193"/>
        <end position="222"/>
    </location>
</feature>